<keyword evidence="1 6" id="KW-0436">Ligase</keyword>
<dbReference type="SUPFAM" id="SSF50249">
    <property type="entry name" value="Nucleic acid-binding proteins"/>
    <property type="match status" value="1"/>
</dbReference>
<proteinExistence type="predicted"/>
<dbReference type="InterPro" id="IPR012340">
    <property type="entry name" value="NA-bd_OB-fold"/>
</dbReference>
<evidence type="ECO:0000256" key="2">
    <source>
        <dbReference type="ARBA" id="ARBA00022705"/>
    </source>
</evidence>
<dbReference type="GO" id="GO:0006281">
    <property type="term" value="P:DNA repair"/>
    <property type="evidence" value="ECO:0007669"/>
    <property type="project" value="UniProtKB-KW"/>
</dbReference>
<dbReference type="PANTHER" id="PTHR47810:SF1">
    <property type="entry name" value="DNA LIGASE B"/>
    <property type="match status" value="1"/>
</dbReference>
<evidence type="ECO:0000259" key="5">
    <source>
        <dbReference type="Pfam" id="PF14743"/>
    </source>
</evidence>
<keyword evidence="2" id="KW-0235">DNA replication</keyword>
<sequence length="304" mass="33627">MAEYLIHKAVEFDKITAKAKKEKGLTDLASLAIRYGAQRKYDGCNGILIVKPNEQVLLSRTGEVVRSCDHIKRASRAALSPVLARGNAMVLLGEVWQAGRRQSAISGDFRRHDPAPGLQFIAFDMLRLDEYEAGLSERPFFDRYTGLHIRLRATHPADTLRLCEYYNPGTYGDPQGFADYLVAQGGYDGAILRDPDAGWTRGSGTAGEIIKVKNTETFDLRVVGVEEGKGKYVGTLGALVLRGPKGQVTCSGMSDEQRNQWWAEPSLIVGQIVEVAALGFTVRGSLREPRFKGIRHDKEHADYE</sequence>
<dbReference type="SUPFAM" id="SSF56091">
    <property type="entry name" value="DNA ligase/mRNA capping enzyme, catalytic domain"/>
    <property type="match status" value="1"/>
</dbReference>
<dbReference type="CDD" id="cd08041">
    <property type="entry name" value="OBF_kDNA_ligase_like"/>
    <property type="match status" value="1"/>
</dbReference>
<dbReference type="GO" id="GO:0016874">
    <property type="term" value="F:ligase activity"/>
    <property type="evidence" value="ECO:0007669"/>
    <property type="project" value="UniProtKB-KW"/>
</dbReference>
<evidence type="ECO:0000256" key="4">
    <source>
        <dbReference type="ARBA" id="ARBA00023204"/>
    </source>
</evidence>
<organism evidence="6">
    <name type="scientific">Ralstonia solanacearum</name>
    <name type="common">Pseudomonas solanacearum</name>
    <dbReference type="NCBI Taxonomy" id="305"/>
    <lineage>
        <taxon>Bacteria</taxon>
        <taxon>Pseudomonadati</taxon>
        <taxon>Pseudomonadota</taxon>
        <taxon>Betaproteobacteria</taxon>
        <taxon>Burkholderiales</taxon>
        <taxon>Burkholderiaceae</taxon>
        <taxon>Ralstonia</taxon>
        <taxon>Ralstonia solanacearum species complex</taxon>
    </lineage>
</organism>
<dbReference type="PANTHER" id="PTHR47810">
    <property type="entry name" value="DNA LIGASE"/>
    <property type="match status" value="1"/>
</dbReference>
<protein>
    <submittedName>
        <fullName evidence="6">Putative ATP-dependent DNA ligase from phage</fullName>
    </submittedName>
</protein>
<feature type="domain" description="DNA ligase OB-like" evidence="5">
    <location>
        <begin position="227"/>
        <end position="295"/>
    </location>
</feature>
<dbReference type="EMBL" id="LN899819">
    <property type="protein sequence ID" value="CUV14673.1"/>
    <property type="molecule type" value="Genomic_DNA"/>
</dbReference>
<dbReference type="GO" id="GO:0006260">
    <property type="term" value="P:DNA replication"/>
    <property type="evidence" value="ECO:0007669"/>
    <property type="project" value="UniProtKB-KW"/>
</dbReference>
<keyword evidence="4" id="KW-0234">DNA repair</keyword>
<name>A0A0S4TYQ2_RALSL</name>
<dbReference type="PATRIC" id="fig|305.106.peg.5102"/>
<evidence type="ECO:0000256" key="1">
    <source>
        <dbReference type="ARBA" id="ARBA00022598"/>
    </source>
</evidence>
<dbReference type="InterPro" id="IPR050326">
    <property type="entry name" value="NAD_dep_DNA_ligaseB"/>
</dbReference>
<accession>A0A0S4TYQ2</accession>
<reference evidence="6" key="1">
    <citation type="submission" date="2015-10" db="EMBL/GenBank/DDBJ databases">
        <authorList>
            <person name="Gilbert D.G."/>
        </authorList>
    </citation>
    <scope>NUCLEOTIDE SEQUENCE</scope>
    <source>
        <strain evidence="6">Phyl III-seqv23</strain>
    </source>
</reference>
<dbReference type="AlphaFoldDB" id="A0A0S4TYQ2"/>
<keyword evidence="3" id="KW-0227">DNA damage</keyword>
<dbReference type="Gene3D" id="3.30.470.30">
    <property type="entry name" value="DNA ligase/mRNA capping enzyme"/>
    <property type="match status" value="1"/>
</dbReference>
<gene>
    <name evidence="6" type="ORF">RUN39_v1_920088</name>
</gene>
<evidence type="ECO:0000256" key="3">
    <source>
        <dbReference type="ARBA" id="ARBA00022763"/>
    </source>
</evidence>
<dbReference type="InterPro" id="IPR029319">
    <property type="entry name" value="DNA_ligase_OB"/>
</dbReference>
<evidence type="ECO:0000313" key="6">
    <source>
        <dbReference type="EMBL" id="CUV14673.1"/>
    </source>
</evidence>
<dbReference type="Gene3D" id="2.40.50.140">
    <property type="entry name" value="Nucleic acid-binding proteins"/>
    <property type="match status" value="1"/>
</dbReference>
<dbReference type="Pfam" id="PF14743">
    <property type="entry name" value="DNA_ligase_OB_2"/>
    <property type="match status" value="1"/>
</dbReference>